<sequence>RCCCDRTLEQHKFITEASEKIQTEIWLPSKCTSAFPTDAYGTVEFQGGPHPSKAQVSTRFRLCVT</sequence>
<dbReference type="EMBL" id="JARQZJ010000011">
    <property type="protein sequence ID" value="KAK9872340.1"/>
    <property type="molecule type" value="Genomic_DNA"/>
</dbReference>
<evidence type="ECO:0000313" key="2">
    <source>
        <dbReference type="Proteomes" id="UP001431783"/>
    </source>
</evidence>
<keyword evidence="2" id="KW-1185">Reference proteome</keyword>
<protein>
    <submittedName>
        <fullName evidence="1">Uncharacterized protein</fullName>
    </submittedName>
</protein>
<reference evidence="1 2" key="1">
    <citation type="submission" date="2023-03" db="EMBL/GenBank/DDBJ databases">
        <title>Genome insight into feeding habits of ladybird beetles.</title>
        <authorList>
            <person name="Li H.-S."/>
            <person name="Huang Y.-H."/>
            <person name="Pang H."/>
        </authorList>
    </citation>
    <scope>NUCLEOTIDE SEQUENCE [LARGE SCALE GENOMIC DNA]</scope>
    <source>
        <strain evidence="1">SYSU_2023b</strain>
        <tissue evidence="1">Whole body</tissue>
    </source>
</reference>
<proteinExistence type="predicted"/>
<name>A0AAW1TUS3_9CUCU</name>
<feature type="non-terminal residue" evidence="1">
    <location>
        <position position="1"/>
    </location>
</feature>
<comment type="caution">
    <text evidence="1">The sequence shown here is derived from an EMBL/GenBank/DDBJ whole genome shotgun (WGS) entry which is preliminary data.</text>
</comment>
<dbReference type="AlphaFoldDB" id="A0AAW1TUS3"/>
<evidence type="ECO:0000313" key="1">
    <source>
        <dbReference type="EMBL" id="KAK9872340.1"/>
    </source>
</evidence>
<accession>A0AAW1TUS3</accession>
<organism evidence="1 2">
    <name type="scientific">Henosepilachna vigintioctopunctata</name>
    <dbReference type="NCBI Taxonomy" id="420089"/>
    <lineage>
        <taxon>Eukaryota</taxon>
        <taxon>Metazoa</taxon>
        <taxon>Ecdysozoa</taxon>
        <taxon>Arthropoda</taxon>
        <taxon>Hexapoda</taxon>
        <taxon>Insecta</taxon>
        <taxon>Pterygota</taxon>
        <taxon>Neoptera</taxon>
        <taxon>Endopterygota</taxon>
        <taxon>Coleoptera</taxon>
        <taxon>Polyphaga</taxon>
        <taxon>Cucujiformia</taxon>
        <taxon>Coccinelloidea</taxon>
        <taxon>Coccinellidae</taxon>
        <taxon>Epilachninae</taxon>
        <taxon>Epilachnini</taxon>
        <taxon>Henosepilachna</taxon>
    </lineage>
</organism>
<dbReference type="Proteomes" id="UP001431783">
    <property type="component" value="Unassembled WGS sequence"/>
</dbReference>
<gene>
    <name evidence="1" type="ORF">WA026_017799</name>
</gene>